<organism evidence="1 2">
    <name type="scientific">Tannerella forsythia</name>
    <name type="common">Bacteroides forsythus</name>
    <dbReference type="NCBI Taxonomy" id="28112"/>
    <lineage>
        <taxon>Bacteria</taxon>
        <taxon>Pseudomonadati</taxon>
        <taxon>Bacteroidota</taxon>
        <taxon>Bacteroidia</taxon>
        <taxon>Bacteroidales</taxon>
        <taxon>Tannerellaceae</taxon>
        <taxon>Tannerella</taxon>
    </lineage>
</organism>
<dbReference type="EMBL" id="NSLJ01000028">
    <property type="protein sequence ID" value="PDP43121.1"/>
    <property type="molecule type" value="Genomic_DNA"/>
</dbReference>
<name>A0A2A6E6T6_TANFO</name>
<sequence length="64" mass="7388">MSGCEKRFSFFKRTGYAENSISRSLFFRNATSIHINATSTQLSQTSNIHGFFDLLLSVHRCWCH</sequence>
<comment type="caution">
    <text evidence="1">The sequence shown here is derived from an EMBL/GenBank/DDBJ whole genome shotgun (WGS) entry which is preliminary data.</text>
</comment>
<accession>A0A2A6E6T6</accession>
<protein>
    <submittedName>
        <fullName evidence="1">Uncharacterized protein</fullName>
    </submittedName>
</protein>
<dbReference type="Proteomes" id="UP000219259">
    <property type="component" value="Unassembled WGS sequence"/>
</dbReference>
<evidence type="ECO:0000313" key="2">
    <source>
        <dbReference type="Proteomes" id="UP000219259"/>
    </source>
</evidence>
<gene>
    <name evidence="1" type="ORF">CLI86_10125</name>
</gene>
<reference evidence="1 2" key="1">
    <citation type="submission" date="2017-09" db="EMBL/GenBank/DDBJ databases">
        <title>Phase variable restriction modification systems are present in the genome sequences of periodontal pathogens Prevotella intermedia, Tannerella forsythia and Porphyromonas gingivalis.</title>
        <authorList>
            <person name="Haigh R.D."/>
            <person name="Crawford L."/>
            <person name="Ralph J."/>
            <person name="Wanford J."/>
            <person name="Vartoukian S.R."/>
            <person name="Hijazib K."/>
            <person name="Wade W."/>
            <person name="Oggioni M.R."/>
        </authorList>
    </citation>
    <scope>NUCLEOTIDE SEQUENCE [LARGE SCALE GENOMIC DNA]</scope>
    <source>
        <strain evidence="1 2">WW11663</strain>
    </source>
</reference>
<proteinExistence type="predicted"/>
<dbReference type="AlphaFoldDB" id="A0A2A6E6T6"/>
<evidence type="ECO:0000313" key="1">
    <source>
        <dbReference type="EMBL" id="PDP43121.1"/>
    </source>
</evidence>